<reference evidence="2 3" key="1">
    <citation type="journal article" date="2011" name="ISME J.">
        <title>Community ecology of hot spring cyanobacterial mats: predominant populations and their functional potential.</title>
        <authorList>
            <person name="Klatt C.G."/>
            <person name="Wood J.M."/>
            <person name="Rusch D.B."/>
            <person name="Bateson M.M."/>
            <person name="Hamamura N."/>
            <person name="Heidelberg J.F."/>
            <person name="Grossman A.R."/>
            <person name="Bhaya D."/>
            <person name="Cohan F.M."/>
            <person name="Kuhl M."/>
            <person name="Bryant D.A."/>
            <person name="Ward D.M."/>
        </authorList>
    </citation>
    <scope>NUCLEOTIDE SEQUENCE [LARGE SCALE GENOMIC DNA]</scope>
    <source>
        <strain evidence="2">OS</strain>
    </source>
</reference>
<evidence type="ECO:0000256" key="1">
    <source>
        <dbReference type="SAM" id="SignalP"/>
    </source>
</evidence>
<comment type="caution">
    <text evidence="2">The sequence shown here is derived from an EMBL/GenBank/DDBJ whole genome shotgun (WGS) entry which is preliminary data.</text>
</comment>
<keyword evidence="1" id="KW-0732">Signal</keyword>
<gene>
    <name evidence="2" type="ORF">D0433_08515</name>
</gene>
<dbReference type="InterPro" id="IPR013783">
    <property type="entry name" value="Ig-like_fold"/>
</dbReference>
<dbReference type="AlphaFoldDB" id="A0A395LZR9"/>
<organism evidence="2 3">
    <name type="scientific">Candidatus Thermochlorobacter aerophilus</name>
    <dbReference type="NCBI Taxonomy" id="1868324"/>
    <lineage>
        <taxon>Bacteria</taxon>
        <taxon>Pseudomonadati</taxon>
        <taxon>Chlorobiota</taxon>
        <taxon>Chlorobiia</taxon>
        <taxon>Chlorobiales</taxon>
        <taxon>Candidatus Thermochlorobacteriaceae</taxon>
        <taxon>Candidatus Thermochlorobacter</taxon>
    </lineage>
</organism>
<name>A0A395LZR9_9BACT</name>
<accession>A0A395LZR9</accession>
<dbReference type="Gene3D" id="2.60.40.10">
    <property type="entry name" value="Immunoglobulins"/>
    <property type="match status" value="1"/>
</dbReference>
<dbReference type="EMBL" id="PHFL01000051">
    <property type="protein sequence ID" value="RFM23952.1"/>
    <property type="molecule type" value="Genomic_DNA"/>
</dbReference>
<dbReference type="Proteomes" id="UP000266389">
    <property type="component" value="Unassembled WGS sequence"/>
</dbReference>
<evidence type="ECO:0008006" key="4">
    <source>
        <dbReference type="Google" id="ProtNLM"/>
    </source>
</evidence>
<evidence type="ECO:0000313" key="3">
    <source>
        <dbReference type="Proteomes" id="UP000266389"/>
    </source>
</evidence>
<dbReference type="SUPFAM" id="SSF49265">
    <property type="entry name" value="Fibronectin type III"/>
    <property type="match status" value="1"/>
</dbReference>
<feature type="chain" id="PRO_5017286783" description="Fibronectin type III domain-containing protein" evidence="1">
    <location>
        <begin position="22"/>
        <end position="280"/>
    </location>
</feature>
<dbReference type="InterPro" id="IPR036116">
    <property type="entry name" value="FN3_sf"/>
</dbReference>
<proteinExistence type="predicted"/>
<sequence length="280" mass="32197">MTRQILLGLCSAIVLSAGLLSCTPDPEPPRPRRPQFVPKSSDTARVEHGIRAVPGQNAIRLEWFRNPERDIAGYRIFRTSEVARDTAVPINFRLLREIPLGSQEAIGLPDTVFIDANVVPDVQYFYQVEAYTRRGARSERSLPETFRLATRVNPKAPIGQLVFSRQDTTIRFEWSKPPFVSGFYVLKLYEFRGFDTFLEDDCVAIVYDGSSFRDTDTVRINFGQVFQAPSPVRRLPNGLRVFKRLENGVQYRWQVQAFPEDIDRRYGVASEFLEFRVRIN</sequence>
<protein>
    <recommendedName>
        <fullName evidence="4">Fibronectin type III domain-containing protein</fullName>
    </recommendedName>
</protein>
<evidence type="ECO:0000313" key="2">
    <source>
        <dbReference type="EMBL" id="RFM23952.1"/>
    </source>
</evidence>
<dbReference type="PROSITE" id="PS51257">
    <property type="entry name" value="PROKAR_LIPOPROTEIN"/>
    <property type="match status" value="1"/>
</dbReference>
<feature type="signal peptide" evidence="1">
    <location>
        <begin position="1"/>
        <end position="21"/>
    </location>
</feature>